<protein>
    <recommendedName>
        <fullName evidence="3">Sulfotransferase</fullName>
    </recommendedName>
</protein>
<proteinExistence type="predicted"/>
<organism evidence="1 2">
    <name type="scientific">Triparma strigata</name>
    <dbReference type="NCBI Taxonomy" id="1606541"/>
    <lineage>
        <taxon>Eukaryota</taxon>
        <taxon>Sar</taxon>
        <taxon>Stramenopiles</taxon>
        <taxon>Ochrophyta</taxon>
        <taxon>Bolidophyceae</taxon>
        <taxon>Parmales</taxon>
        <taxon>Triparmaceae</taxon>
        <taxon>Triparma</taxon>
    </lineage>
</organism>
<sequence>MHRSGTSLLAGLLSETLGIPVGPKERLIQPNFDNVKGFYELRDAVLANDAVMKYQRRGYGNVENINVGRGGRDVLEVGGGVRLGTGERTEVEVGRQGWKFSFKLGESSIKVWDQHPIFLQKDPRMCLMLAAWFPFFSSPPAAIFTYRNPLEVAKSMNKRDGNDIFPVSRGLTLWLQYTRAALENVKGLCTVYTSASKVFAEPVGELERIREDMVNVCGVELKRDPISVEKVNEFIDVSLQHQHARESKEHVLGERGCEFPVWSSEVRNANNAKREEKLYDAAMQIFCDLESGYLYGHVDDYEWPNIVRYVNVMGDDN</sequence>
<dbReference type="EMBL" id="BRXY01000041">
    <property type="protein sequence ID" value="GMH56701.1"/>
    <property type="molecule type" value="Genomic_DNA"/>
</dbReference>
<reference evidence="2" key="1">
    <citation type="journal article" date="2023" name="Commun. Biol.">
        <title>Genome analysis of Parmales, the sister group of diatoms, reveals the evolutionary specialization of diatoms from phago-mixotrophs to photoautotrophs.</title>
        <authorList>
            <person name="Ban H."/>
            <person name="Sato S."/>
            <person name="Yoshikawa S."/>
            <person name="Yamada K."/>
            <person name="Nakamura Y."/>
            <person name="Ichinomiya M."/>
            <person name="Sato N."/>
            <person name="Blanc-Mathieu R."/>
            <person name="Endo H."/>
            <person name="Kuwata A."/>
            <person name="Ogata H."/>
        </authorList>
    </citation>
    <scope>NUCLEOTIDE SEQUENCE [LARGE SCALE GENOMIC DNA]</scope>
    <source>
        <strain evidence="2">NIES 3701</strain>
    </source>
</reference>
<dbReference type="Proteomes" id="UP001165085">
    <property type="component" value="Unassembled WGS sequence"/>
</dbReference>
<name>A0A9W6ZQU1_9STRA</name>
<evidence type="ECO:0008006" key="3">
    <source>
        <dbReference type="Google" id="ProtNLM"/>
    </source>
</evidence>
<dbReference type="InterPro" id="IPR027417">
    <property type="entry name" value="P-loop_NTPase"/>
</dbReference>
<evidence type="ECO:0000313" key="2">
    <source>
        <dbReference type="Proteomes" id="UP001165085"/>
    </source>
</evidence>
<comment type="caution">
    <text evidence="1">The sequence shown here is derived from an EMBL/GenBank/DDBJ whole genome shotgun (WGS) entry which is preliminary data.</text>
</comment>
<dbReference type="SUPFAM" id="SSF52540">
    <property type="entry name" value="P-loop containing nucleoside triphosphate hydrolases"/>
    <property type="match status" value="1"/>
</dbReference>
<dbReference type="AlphaFoldDB" id="A0A9W6ZQU1"/>
<accession>A0A9W6ZQU1</accession>
<keyword evidence="2" id="KW-1185">Reference proteome</keyword>
<gene>
    <name evidence="1" type="ORF">TrST_g10875</name>
</gene>
<dbReference type="Gene3D" id="3.40.50.300">
    <property type="entry name" value="P-loop containing nucleotide triphosphate hydrolases"/>
    <property type="match status" value="1"/>
</dbReference>
<dbReference type="OrthoDB" id="38641at2759"/>
<evidence type="ECO:0000313" key="1">
    <source>
        <dbReference type="EMBL" id="GMH56701.1"/>
    </source>
</evidence>